<dbReference type="CDD" id="cd03801">
    <property type="entry name" value="GT4_PimA-like"/>
    <property type="match status" value="1"/>
</dbReference>
<name>A0A1T5CS20_9FLAO</name>
<dbReference type="RefSeq" id="WP_079721016.1">
    <property type="nucleotide sequence ID" value="NZ_FUYY01000003.1"/>
</dbReference>
<dbReference type="SUPFAM" id="SSF53756">
    <property type="entry name" value="UDP-Glycosyltransferase/glycogen phosphorylase"/>
    <property type="match status" value="1"/>
</dbReference>
<dbReference type="Proteomes" id="UP000190230">
    <property type="component" value="Unassembled WGS sequence"/>
</dbReference>
<dbReference type="Gene3D" id="3.40.50.2000">
    <property type="entry name" value="Glycogen Phosphorylase B"/>
    <property type="match status" value="2"/>
</dbReference>
<dbReference type="AlphaFoldDB" id="A0A1T5CS20"/>
<accession>A0A1T5CS20</accession>
<evidence type="ECO:0000259" key="1">
    <source>
        <dbReference type="Pfam" id="PF00534"/>
    </source>
</evidence>
<organism evidence="2 3">
    <name type="scientific">Salegentibacter holothuriorum</name>
    <dbReference type="NCBI Taxonomy" id="241145"/>
    <lineage>
        <taxon>Bacteria</taxon>
        <taxon>Pseudomonadati</taxon>
        <taxon>Bacteroidota</taxon>
        <taxon>Flavobacteriia</taxon>
        <taxon>Flavobacteriales</taxon>
        <taxon>Flavobacteriaceae</taxon>
        <taxon>Salegentibacter</taxon>
    </lineage>
</organism>
<reference evidence="3" key="1">
    <citation type="submission" date="2017-02" db="EMBL/GenBank/DDBJ databases">
        <authorList>
            <person name="Varghese N."/>
            <person name="Submissions S."/>
        </authorList>
    </citation>
    <scope>NUCLEOTIDE SEQUENCE [LARGE SCALE GENOMIC DNA]</scope>
    <source>
        <strain evidence="3">DSM 23405</strain>
    </source>
</reference>
<evidence type="ECO:0000313" key="3">
    <source>
        <dbReference type="Proteomes" id="UP000190230"/>
    </source>
</evidence>
<feature type="domain" description="Glycosyl transferase family 1" evidence="1">
    <location>
        <begin position="217"/>
        <end position="380"/>
    </location>
</feature>
<keyword evidence="3" id="KW-1185">Reference proteome</keyword>
<dbReference type="InterPro" id="IPR050194">
    <property type="entry name" value="Glycosyltransferase_grp1"/>
</dbReference>
<keyword evidence="2" id="KW-0808">Transferase</keyword>
<dbReference type="Pfam" id="PF00534">
    <property type="entry name" value="Glycos_transf_1"/>
    <property type="match status" value="1"/>
</dbReference>
<dbReference type="InterPro" id="IPR001296">
    <property type="entry name" value="Glyco_trans_1"/>
</dbReference>
<protein>
    <submittedName>
        <fullName evidence="2">Glycosyltransferase involved in cell wall bisynthesis</fullName>
    </submittedName>
</protein>
<dbReference type="PANTHER" id="PTHR45947">
    <property type="entry name" value="SULFOQUINOVOSYL TRANSFERASE SQD2"/>
    <property type="match status" value="1"/>
</dbReference>
<dbReference type="OrthoDB" id="596635at2"/>
<evidence type="ECO:0000313" key="2">
    <source>
        <dbReference type="EMBL" id="SKB62123.1"/>
    </source>
</evidence>
<dbReference type="GO" id="GO:0016757">
    <property type="term" value="F:glycosyltransferase activity"/>
    <property type="evidence" value="ECO:0007669"/>
    <property type="project" value="InterPro"/>
</dbReference>
<sequence length="402" mass="45692">MKKILLSAFACNPKMGSEEGNGWNWSLGLANKGFEVHCLTRQIGKSAIDEMKKPENLYFHYIKLPMGLEKLYSSSRSGMYLYYLLWQLLAFRKARSLNKKLNFSIAHHVTWGSVQLGSFIYKLNISFVFGPAGGGQISPIAFKNYFGKSWNMEEKRNKVSAFLLKYNPACRKMLKRASAVWVSNRDTADLVKKIRFKEVKHTLDIALPEDFYPINFEPKKQKQGSLKLLWVGRLMPRKGVMLLLDVMEKLKEYPGIVLTMVGDGEQREKILEAVKIKELDATVIFNGKVPYKEVKKFYASNDVFFFTSLRDSGGSQLVEAMAFGMPVVSINLHGQSVIINDETGFRCPCKDPAETIDALVNAILKLYYNPDLLSSMSLAAHKFALQQTWSQKIDKVVDQSYV</sequence>
<dbReference type="PANTHER" id="PTHR45947:SF3">
    <property type="entry name" value="SULFOQUINOVOSYL TRANSFERASE SQD2"/>
    <property type="match status" value="1"/>
</dbReference>
<dbReference type="STRING" id="241145.SAMN05660776_2164"/>
<gene>
    <name evidence="2" type="ORF">SAMN05660776_2164</name>
</gene>
<dbReference type="EMBL" id="FUYY01000003">
    <property type="protein sequence ID" value="SKB62123.1"/>
    <property type="molecule type" value="Genomic_DNA"/>
</dbReference>
<proteinExistence type="predicted"/>